<dbReference type="Pfam" id="PF00497">
    <property type="entry name" value="SBP_bac_3"/>
    <property type="match status" value="1"/>
</dbReference>
<name>A0AAX3FPC9_9PSED</name>
<dbReference type="PANTHER" id="PTHR38834">
    <property type="entry name" value="PERIPLASMIC SUBSTRATE BINDING PROTEIN FAMILY 3"/>
    <property type="match status" value="1"/>
</dbReference>
<evidence type="ECO:0000259" key="1">
    <source>
        <dbReference type="Pfam" id="PF00497"/>
    </source>
</evidence>
<protein>
    <submittedName>
        <fullName evidence="2">Amino acid abc transporter periplasmic protein</fullName>
    </submittedName>
</protein>
<proteinExistence type="predicted"/>
<dbReference type="RefSeq" id="WP_025808951.1">
    <property type="nucleotide sequence ID" value="NZ_CP118137.1"/>
</dbReference>
<dbReference type="EMBL" id="LR134334">
    <property type="protein sequence ID" value="VEF72056.1"/>
    <property type="molecule type" value="Genomic_DNA"/>
</dbReference>
<dbReference type="InterPro" id="IPR001638">
    <property type="entry name" value="Solute-binding_3/MltF_N"/>
</dbReference>
<evidence type="ECO:0000313" key="2">
    <source>
        <dbReference type="EMBL" id="VEF72056.1"/>
    </source>
</evidence>
<dbReference type="AlphaFoldDB" id="A0AAX3FPC9"/>
<reference evidence="2 3" key="1">
    <citation type="submission" date="2018-12" db="EMBL/GenBank/DDBJ databases">
        <authorList>
            <consortium name="Pathogen Informatics"/>
        </authorList>
    </citation>
    <scope>NUCLEOTIDE SEQUENCE [LARGE SCALE GENOMIC DNA]</scope>
    <source>
        <strain evidence="2 3">NCTC7357</strain>
    </source>
</reference>
<accession>A0AAX3FPC9</accession>
<dbReference type="Proteomes" id="UP000277437">
    <property type="component" value="Chromosome"/>
</dbReference>
<feature type="domain" description="Solute-binding protein family 3/N-terminal" evidence="1">
    <location>
        <begin position="39"/>
        <end position="250"/>
    </location>
</feature>
<dbReference type="SUPFAM" id="SSF53850">
    <property type="entry name" value="Periplasmic binding protein-like II"/>
    <property type="match status" value="1"/>
</dbReference>
<organism evidence="2 3">
    <name type="scientific">Pseudomonas chlororaphis</name>
    <dbReference type="NCBI Taxonomy" id="587753"/>
    <lineage>
        <taxon>Bacteria</taxon>
        <taxon>Pseudomonadati</taxon>
        <taxon>Pseudomonadota</taxon>
        <taxon>Gammaproteobacteria</taxon>
        <taxon>Pseudomonadales</taxon>
        <taxon>Pseudomonadaceae</taxon>
        <taxon>Pseudomonas</taxon>
    </lineage>
</organism>
<gene>
    <name evidence="2" type="ORF">NCTC7357_00290</name>
</gene>
<dbReference type="PANTHER" id="PTHR38834:SF3">
    <property type="entry name" value="SOLUTE-BINDING PROTEIN FAMILY 3_N-TERMINAL DOMAIN-CONTAINING PROTEIN"/>
    <property type="match status" value="1"/>
</dbReference>
<dbReference type="Gene3D" id="3.40.190.10">
    <property type="entry name" value="Periplasmic binding protein-like II"/>
    <property type="match status" value="2"/>
</dbReference>
<evidence type="ECO:0000313" key="3">
    <source>
        <dbReference type="Proteomes" id="UP000277437"/>
    </source>
</evidence>
<sequence length="260" mass="29287">MIDRTPAKGVSLFSLLLLPLLLGRVPVLEAHESLELLMPDAPPLTMVNQGDRHGIVGDVVLRALKKAGYASELRTLPWARAQKYALEKDSVLLAPLSRTPEREDRYTWIAPIMQMDRAFFSLEHKVSTFDEARQRFKTIAVGLGSAQEEILRSKGFAPEQIYPIKIGENPAQLLLKGRVDAWFNGVQESRYIWQRVSSRPLLMSPPMVSHELYLACSKVCDAEVVTDVAKAIEAMRRDGYIEKVKDRYLNNDPLDKTGSL</sequence>